<evidence type="ECO:0000256" key="4">
    <source>
        <dbReference type="ARBA" id="ARBA00022840"/>
    </source>
</evidence>
<dbReference type="GO" id="GO:0016020">
    <property type="term" value="C:membrane"/>
    <property type="evidence" value="ECO:0007669"/>
    <property type="project" value="InterPro"/>
</dbReference>
<evidence type="ECO:0000259" key="7">
    <source>
        <dbReference type="PROSITE" id="PS50893"/>
    </source>
</evidence>
<keyword evidence="5" id="KW-1278">Translocase</keyword>
<keyword evidence="9" id="KW-1185">Reference proteome</keyword>
<dbReference type="SUPFAM" id="SSF52540">
    <property type="entry name" value="P-loop containing nucleoside triphosphate hydrolases"/>
    <property type="match status" value="1"/>
</dbReference>
<keyword evidence="3" id="KW-0547">Nucleotide-binding</keyword>
<dbReference type="Proteomes" id="UP000295304">
    <property type="component" value="Unassembled WGS sequence"/>
</dbReference>
<evidence type="ECO:0000256" key="1">
    <source>
        <dbReference type="ARBA" id="ARBA00022448"/>
    </source>
</evidence>
<dbReference type="Pfam" id="PF00005">
    <property type="entry name" value="ABC_tran"/>
    <property type="match status" value="1"/>
</dbReference>
<dbReference type="InterPro" id="IPR003593">
    <property type="entry name" value="AAA+_ATPase"/>
</dbReference>
<dbReference type="InterPro" id="IPR012693">
    <property type="entry name" value="ABC_transpr_PhnC"/>
</dbReference>
<accession>A0A4R3JG59</accession>
<dbReference type="SMART" id="SM00382">
    <property type="entry name" value="AAA"/>
    <property type="match status" value="1"/>
</dbReference>
<sequence>MKTPSRTLLDITDLAMCYPNGKQALHGASLSVRAGELAVVLGSNGSGKSTLLKCVARLLTPSSGAIRVAGQDLTALSGEALRRARMALGMVSQHANLVKRRSVIANVVSGTLGRHRNPVTALGFLPRGEFTSAHALLDHVGLVHLARQRAGTLSGGQAQRVAIVRALAQRPSVLLADEPVASLDPEAAQDVMGLLRRLASEDGLAVLCVLHQPELAARYGDRIIGIQDGRILFDTPPKGMSDHHVSTLYTTQAA</sequence>
<keyword evidence="2" id="KW-1003">Cell membrane</keyword>
<dbReference type="PROSITE" id="PS50893">
    <property type="entry name" value="ABC_TRANSPORTER_2"/>
    <property type="match status" value="1"/>
</dbReference>
<evidence type="ECO:0000256" key="3">
    <source>
        <dbReference type="ARBA" id="ARBA00022741"/>
    </source>
</evidence>
<dbReference type="InterPro" id="IPR003439">
    <property type="entry name" value="ABC_transporter-like_ATP-bd"/>
</dbReference>
<dbReference type="Gene3D" id="3.40.50.300">
    <property type="entry name" value="P-loop containing nucleotide triphosphate hydrolases"/>
    <property type="match status" value="1"/>
</dbReference>
<keyword evidence="4 8" id="KW-0067">ATP-binding</keyword>
<dbReference type="PROSITE" id="PS00211">
    <property type="entry name" value="ABC_TRANSPORTER_1"/>
    <property type="match status" value="1"/>
</dbReference>
<evidence type="ECO:0000313" key="8">
    <source>
        <dbReference type="EMBL" id="TCS64283.1"/>
    </source>
</evidence>
<dbReference type="NCBIfam" id="TIGR02315">
    <property type="entry name" value="ABC_phnC"/>
    <property type="match status" value="1"/>
</dbReference>
<reference evidence="8 9" key="1">
    <citation type="submission" date="2019-03" db="EMBL/GenBank/DDBJ databases">
        <title>Genomic Encyclopedia of Type Strains, Phase IV (KMG-IV): sequencing the most valuable type-strain genomes for metagenomic binning, comparative biology and taxonomic classification.</title>
        <authorList>
            <person name="Goeker M."/>
        </authorList>
    </citation>
    <scope>NUCLEOTIDE SEQUENCE [LARGE SCALE GENOMIC DNA]</scope>
    <source>
        <strain evidence="8 9">DSM 101688</strain>
    </source>
</reference>
<dbReference type="InterPro" id="IPR027417">
    <property type="entry name" value="P-loop_NTPase"/>
</dbReference>
<dbReference type="OrthoDB" id="9802264at2"/>
<dbReference type="GO" id="GO:0016887">
    <property type="term" value="F:ATP hydrolysis activity"/>
    <property type="evidence" value="ECO:0007669"/>
    <property type="project" value="InterPro"/>
</dbReference>
<comment type="caution">
    <text evidence="8">The sequence shown here is derived from an EMBL/GenBank/DDBJ whole genome shotgun (WGS) entry which is preliminary data.</text>
</comment>
<evidence type="ECO:0000256" key="6">
    <source>
        <dbReference type="ARBA" id="ARBA00023136"/>
    </source>
</evidence>
<dbReference type="EMBL" id="SLZW01000002">
    <property type="protein sequence ID" value="TCS64283.1"/>
    <property type="molecule type" value="Genomic_DNA"/>
</dbReference>
<evidence type="ECO:0000256" key="2">
    <source>
        <dbReference type="ARBA" id="ARBA00022475"/>
    </source>
</evidence>
<dbReference type="AlphaFoldDB" id="A0A4R3JG59"/>
<organism evidence="8 9">
    <name type="scientific">Varunaivibrio sulfuroxidans</name>
    <dbReference type="NCBI Taxonomy" id="1773489"/>
    <lineage>
        <taxon>Bacteria</taxon>
        <taxon>Pseudomonadati</taxon>
        <taxon>Pseudomonadota</taxon>
        <taxon>Alphaproteobacteria</taxon>
        <taxon>Rhodospirillales</taxon>
        <taxon>Magnetovibrionaceae</taxon>
        <taxon>Varunaivibrio</taxon>
    </lineage>
</organism>
<gene>
    <name evidence="8" type="ORF">EDD55_102326</name>
</gene>
<evidence type="ECO:0000256" key="5">
    <source>
        <dbReference type="ARBA" id="ARBA00022967"/>
    </source>
</evidence>
<dbReference type="PANTHER" id="PTHR43166:SF6">
    <property type="entry name" value="PHOSPHONATES IMPORT ATP-BINDING PROTEIN PHNC"/>
    <property type="match status" value="1"/>
</dbReference>
<dbReference type="PANTHER" id="PTHR43166">
    <property type="entry name" value="AMINO ACID IMPORT ATP-BINDING PROTEIN"/>
    <property type="match status" value="1"/>
</dbReference>
<evidence type="ECO:0000313" key="9">
    <source>
        <dbReference type="Proteomes" id="UP000295304"/>
    </source>
</evidence>
<dbReference type="GO" id="GO:0005524">
    <property type="term" value="F:ATP binding"/>
    <property type="evidence" value="ECO:0007669"/>
    <property type="project" value="UniProtKB-KW"/>
</dbReference>
<protein>
    <submittedName>
        <fullName evidence="8">Phosphonate transport system ATP-binding protein</fullName>
    </submittedName>
</protein>
<keyword evidence="6" id="KW-0472">Membrane</keyword>
<proteinExistence type="predicted"/>
<keyword evidence="1" id="KW-0813">Transport</keyword>
<dbReference type="InterPro" id="IPR017871">
    <property type="entry name" value="ABC_transporter-like_CS"/>
</dbReference>
<feature type="domain" description="ABC transporter" evidence="7">
    <location>
        <begin position="9"/>
        <end position="253"/>
    </location>
</feature>
<dbReference type="RefSeq" id="WP_132938232.1">
    <property type="nucleotide sequence ID" value="NZ_CP119676.1"/>
</dbReference>
<name>A0A4R3JG59_9PROT</name>
<dbReference type="InterPro" id="IPR050086">
    <property type="entry name" value="MetN_ABC_transporter-like"/>
</dbReference>
<dbReference type="CDD" id="cd03256">
    <property type="entry name" value="ABC_PhnC_transporter"/>
    <property type="match status" value="1"/>
</dbReference>
<dbReference type="GO" id="GO:0015416">
    <property type="term" value="F:ABC-type phosphonate transporter activity"/>
    <property type="evidence" value="ECO:0007669"/>
    <property type="project" value="InterPro"/>
</dbReference>